<feature type="compositionally biased region" description="Basic and acidic residues" evidence="1">
    <location>
        <begin position="183"/>
        <end position="201"/>
    </location>
</feature>
<comment type="caution">
    <text evidence="2">The sequence shown here is derived from an EMBL/GenBank/DDBJ whole genome shotgun (WGS) entry which is preliminary data.</text>
</comment>
<dbReference type="Proteomes" id="UP000244488">
    <property type="component" value="Unassembled WGS sequence"/>
</dbReference>
<feature type="compositionally biased region" description="Low complexity" evidence="1">
    <location>
        <begin position="538"/>
        <end position="553"/>
    </location>
</feature>
<proteinExistence type="predicted"/>
<gene>
    <name evidence="2" type="ORF">TGBR9_311140B</name>
</gene>
<accession>A0A2T6J2L4</accession>
<feature type="region of interest" description="Disordered" evidence="1">
    <location>
        <begin position="566"/>
        <end position="601"/>
    </location>
</feature>
<name>A0A2T6J2L4_TOXGO</name>
<dbReference type="GO" id="GO:0005654">
    <property type="term" value="C:nucleoplasm"/>
    <property type="evidence" value="ECO:0007669"/>
    <property type="project" value="TreeGrafter"/>
</dbReference>
<feature type="compositionally biased region" description="Basic residues" evidence="1">
    <location>
        <begin position="172"/>
        <end position="182"/>
    </location>
</feature>
<feature type="region of interest" description="Disordered" evidence="1">
    <location>
        <begin position="277"/>
        <end position="308"/>
    </location>
</feature>
<feature type="region of interest" description="Disordered" evidence="1">
    <location>
        <begin position="1034"/>
        <end position="1085"/>
    </location>
</feature>
<feature type="compositionally biased region" description="Low complexity" evidence="1">
    <location>
        <begin position="281"/>
        <end position="304"/>
    </location>
</feature>
<feature type="region of interest" description="Disordered" evidence="1">
    <location>
        <begin position="702"/>
        <end position="736"/>
    </location>
</feature>
<evidence type="ECO:0000313" key="2">
    <source>
        <dbReference type="EMBL" id="PUA91834.1"/>
    </source>
</evidence>
<evidence type="ECO:0000313" key="3">
    <source>
        <dbReference type="Proteomes" id="UP000244488"/>
    </source>
</evidence>
<protein>
    <submittedName>
        <fullName evidence="2">Putative transmembrane protein</fullName>
    </submittedName>
</protein>
<feature type="region of interest" description="Disordered" evidence="1">
    <location>
        <begin position="479"/>
        <end position="502"/>
    </location>
</feature>
<dbReference type="PANTHER" id="PTHR23216">
    <property type="entry name" value="NUCLEOLAR AND COILED-BODY PHOSPHOPROTEIN 1"/>
    <property type="match status" value="1"/>
</dbReference>
<feature type="region of interest" description="Disordered" evidence="1">
    <location>
        <begin position="523"/>
        <end position="553"/>
    </location>
</feature>
<reference evidence="2 3" key="1">
    <citation type="journal article" date="2016" name="Nat. Commun.">
        <title>Local admixture of amplified and diversified secreted pathogenesis determinants shapes mosaic Toxoplasma gondii genomes.</title>
        <authorList>
            <person name="Lorenzi H."/>
            <person name="Khan A."/>
            <person name="Behnke M.S."/>
            <person name="Namasivayam S."/>
            <person name="Swapna L.S."/>
            <person name="Hadjithomas M."/>
            <person name="Karamycheva S."/>
            <person name="Pinney D."/>
            <person name="Brunk B.P."/>
            <person name="Ajioka J.W."/>
            <person name="Ajzenberg D."/>
            <person name="Boothroyd J.C."/>
            <person name="Boyle J.P."/>
            <person name="Darde M.L."/>
            <person name="Diaz-Miranda M.A."/>
            <person name="Dubey J.P."/>
            <person name="Fritz H.M."/>
            <person name="Gennari S.M."/>
            <person name="Gregory B.D."/>
            <person name="Kim K."/>
            <person name="Saeij J.P."/>
            <person name="Su C."/>
            <person name="White M.W."/>
            <person name="Zhu X.Q."/>
            <person name="Howe D.K."/>
            <person name="Rosenthal B.M."/>
            <person name="Grigg M.E."/>
            <person name="Parkinson J."/>
            <person name="Liu L."/>
            <person name="Kissinger J.C."/>
            <person name="Roos D.S."/>
            <person name="Sibley L.D."/>
        </authorList>
    </citation>
    <scope>NUCLEOTIDE SEQUENCE [LARGE SCALE GENOMIC DNA]</scope>
    <source>
        <strain evidence="2 3">TgCATBr9</strain>
    </source>
</reference>
<dbReference type="PANTHER" id="PTHR23216:SF1">
    <property type="entry name" value="NUCLEOLAR AND COILED-BODY PHOSPHOPROTEIN 1"/>
    <property type="match status" value="1"/>
</dbReference>
<organism evidence="2 3">
    <name type="scientific">Toxoplasma gondii TgCATBr9</name>
    <dbReference type="NCBI Taxonomy" id="943120"/>
    <lineage>
        <taxon>Eukaryota</taxon>
        <taxon>Sar</taxon>
        <taxon>Alveolata</taxon>
        <taxon>Apicomplexa</taxon>
        <taxon>Conoidasida</taxon>
        <taxon>Coccidia</taxon>
        <taxon>Eucoccidiorida</taxon>
        <taxon>Eimeriorina</taxon>
        <taxon>Sarcocystidae</taxon>
        <taxon>Toxoplasma</taxon>
    </lineage>
</organism>
<feature type="compositionally biased region" description="Basic and acidic residues" evidence="1">
    <location>
        <begin position="1043"/>
        <end position="1071"/>
    </location>
</feature>
<dbReference type="VEuPathDB" id="ToxoDB:TGBR9_311140B"/>
<dbReference type="InterPro" id="IPR039191">
    <property type="entry name" value="Nopp140-like"/>
</dbReference>
<feature type="region of interest" description="Disordered" evidence="1">
    <location>
        <begin position="855"/>
        <end position="892"/>
    </location>
</feature>
<feature type="compositionally biased region" description="Polar residues" evidence="1">
    <location>
        <begin position="73"/>
        <end position="86"/>
    </location>
</feature>
<feature type="compositionally biased region" description="Basic and acidic residues" evidence="1">
    <location>
        <begin position="102"/>
        <end position="129"/>
    </location>
</feature>
<keyword evidence="2" id="KW-0812">Transmembrane</keyword>
<feature type="compositionally biased region" description="Basic and acidic residues" evidence="1">
    <location>
        <begin position="479"/>
        <end position="495"/>
    </location>
</feature>
<feature type="region of interest" description="Disordered" evidence="1">
    <location>
        <begin position="170"/>
        <end position="211"/>
    </location>
</feature>
<feature type="region of interest" description="Disordered" evidence="1">
    <location>
        <begin position="70"/>
        <end position="140"/>
    </location>
</feature>
<evidence type="ECO:0000256" key="1">
    <source>
        <dbReference type="SAM" id="MobiDB-lite"/>
    </source>
</evidence>
<dbReference type="GO" id="GO:0005730">
    <property type="term" value="C:nucleolus"/>
    <property type="evidence" value="ECO:0007669"/>
    <property type="project" value="InterPro"/>
</dbReference>
<feature type="region of interest" description="Disordered" evidence="1">
    <location>
        <begin position="1134"/>
        <end position="1167"/>
    </location>
</feature>
<sequence length="1217" mass="131012">MGAAASSFSLFAALFHLQFLFPLFPFLSSGIAFACRFVLHFLLLLLEMQRVDAGLVAAVERFLSRPPEADSRQVLQPRSSFLSSSENRGRRTAKHKNCRTAEATKGEQEREEEKERKAEQESEQKGEEEREREEEQEGKQDRVITTLLRILERSRRQINLLSELLEREEKRSRKIRGDRRTRHASDSHAEREQGIRDAEEGPREDDDDEKSETAWNATLWFDPLFVQQCGVLPLPPVQPPSRRTFSATAVALLQRLSTLLRISASSLSSLSRSSSEECRLDSSSPSDSSSSSSLSSSSSAFSSSPHCASGTSVKRFGSSSFLCSEDACLFPRFLLHQLNALRPWQESLSASFLGSRLSANSPPAYLHRYAIACVGAAADVLKFTSFPSSSSRPPSPSSLCASSSPSSRSSASPFMSEVVFCSPSLLPALADDVALLRVFALRLLQTVTAAAEDFEGRRPRSRPLQEKIFARLSGREGYAESEGKLPTKETKKADRTLSSPGPVSWRRQAEILLLAHTKASRFPVSQLRQQPPVTDRCSASPLSPLSPLSPFSPSSLRAESSVSSFAASTAGDRGSRASQLSGEKTESLGRKQRSNADRKESAAQEAVRAFVDSLAEALQANATSFHLSLARHHRDLKRRMRQVAGVLQRALAVQAPLASLHLEIGKNGRLSSSCSASSSSSCSESPSSSCSASSSSSCSASSSSSCSESPSSSCSASSSSSCSESPSSSCSESPSSSCSASSSSSCSSSSSSCSASSSSSCSSSSLWGPAAAPAVVALRLLLSQQRRRLLLSASLDLLRPQEKCLLFWHLFLLDFTEAQVTSADPVRFATFFASFLSPAFASLLSSERVRELERGSDLEGAKPTADSRATQPSPGASSRRAGGEAAATRTENAETDTFSDGFLPAWFLFFCLFVFASVATVKWGRGLASLSHGLLDFLSQSYTARIEPLVVLLRELSFLASSARLLNAFPLSLPPLGGTSSSFKSSSSSSSLSFPSSPTSFVAARDASRRPARLAEDAGEAAYECQGQTPCEIQDSASASPAKAKEEPRGEAAAEEIKEERTLGRKHDGESRAFPGKGNSENGSARNATVCPLWRRFSFEVFVAVVDEIMQEPRRSVCACLALLSRFTAAGRSSSWRECPQKPTNETEKRLQERSNSQAESEGDTKKAEEAFVQHALHVVWSTGEAVIAALNAEDAGGGKAQVAFVLDCLRAGESRS</sequence>
<feature type="compositionally biased region" description="Low complexity" evidence="1">
    <location>
        <begin position="873"/>
        <end position="890"/>
    </location>
</feature>
<dbReference type="AlphaFoldDB" id="A0A2T6J2L4"/>
<dbReference type="EMBL" id="AFHV02000416">
    <property type="protein sequence ID" value="PUA91834.1"/>
    <property type="molecule type" value="Genomic_DNA"/>
</dbReference>
<feature type="compositionally biased region" description="Basic and acidic residues" evidence="1">
    <location>
        <begin position="583"/>
        <end position="601"/>
    </location>
</feature>
<keyword evidence="2" id="KW-0472">Membrane</keyword>